<keyword evidence="13" id="KW-1185">Reference proteome</keyword>
<dbReference type="InterPro" id="IPR025302">
    <property type="entry name" value="DrrA1/2-like_C"/>
</dbReference>
<keyword evidence="8" id="KW-0046">Antibiotic resistance</keyword>
<dbReference type="InterPro" id="IPR050763">
    <property type="entry name" value="ABC_transporter_ATP-binding"/>
</dbReference>
<evidence type="ECO:0000256" key="10">
    <source>
        <dbReference type="SAM" id="MobiDB-lite"/>
    </source>
</evidence>
<dbReference type="PROSITE" id="PS00211">
    <property type="entry name" value="ABC_TRANSPORTER_1"/>
    <property type="match status" value="1"/>
</dbReference>
<dbReference type="GO" id="GO:0005886">
    <property type="term" value="C:plasma membrane"/>
    <property type="evidence" value="ECO:0007669"/>
    <property type="project" value="UniProtKB-SubCell"/>
</dbReference>
<dbReference type="InterPro" id="IPR003593">
    <property type="entry name" value="AAA+_ATPase"/>
</dbReference>
<dbReference type="PROSITE" id="PS50893">
    <property type="entry name" value="ABC_TRANSPORTER_2"/>
    <property type="match status" value="1"/>
</dbReference>
<dbReference type="PANTHER" id="PTHR42711">
    <property type="entry name" value="ABC TRANSPORTER ATP-BINDING PROTEIN"/>
    <property type="match status" value="1"/>
</dbReference>
<proteinExistence type="inferred from homology"/>
<keyword evidence="2" id="KW-0813">Transport</keyword>
<dbReference type="GO" id="GO:1900753">
    <property type="term" value="P:doxorubicin transport"/>
    <property type="evidence" value="ECO:0007669"/>
    <property type="project" value="InterPro"/>
</dbReference>
<dbReference type="SUPFAM" id="SSF52540">
    <property type="entry name" value="P-loop containing nucleoside triphosphate hydrolases"/>
    <property type="match status" value="1"/>
</dbReference>
<name>A0A4Q8AJ36_9MICO</name>
<dbReference type="InterPro" id="IPR003439">
    <property type="entry name" value="ABC_transporter-like_ATP-bd"/>
</dbReference>
<dbReference type="InterPro" id="IPR005894">
    <property type="entry name" value="DrrA"/>
</dbReference>
<sequence length="345" mass="37253">MKIYTPKGSAPVHALDGVDLSVRQGTVRALLGPNGAGKTTMVKVLTTLIKPDAGQATIDGIDVVRDAHRIRPIIGVSGQYAAVDENLTGLENLDMVGRLYHLGPKATRRRAAELIESFELTEAQNRPVKGFSGGMRRRIDLAGAIFSRPRVLFLDEPTTGLDPRSRLGMWDVITGLVGEGTTVFLTTQYLEEADRLADDISVIDGGKLIAEGTADELKARIGGQQIELTLVDADDRDVAAQVLQHHGASDVREDSDGRSLSVAVREGPLALELVLRELNSVGIRLHDAGMRRPTLDDVFLKLTGHMASEEADGDEVDGGKSKKSRQDKAQKEKTQKEKTQKAGVP</sequence>
<keyword evidence="4" id="KW-0547">Nucleotide-binding</keyword>
<evidence type="ECO:0000259" key="11">
    <source>
        <dbReference type="PROSITE" id="PS50893"/>
    </source>
</evidence>
<dbReference type="InterPro" id="IPR017871">
    <property type="entry name" value="ABC_transporter-like_CS"/>
</dbReference>
<dbReference type="EMBL" id="SHLC01000001">
    <property type="protein sequence ID" value="RZU63863.1"/>
    <property type="molecule type" value="Genomic_DNA"/>
</dbReference>
<evidence type="ECO:0000256" key="9">
    <source>
        <dbReference type="ARBA" id="ARBA00049985"/>
    </source>
</evidence>
<evidence type="ECO:0000256" key="4">
    <source>
        <dbReference type="ARBA" id="ARBA00022741"/>
    </source>
</evidence>
<reference evidence="12 13" key="1">
    <citation type="submission" date="2019-02" db="EMBL/GenBank/DDBJ databases">
        <title>Sequencing the genomes of 1000 actinobacteria strains.</title>
        <authorList>
            <person name="Klenk H.-P."/>
        </authorList>
    </citation>
    <scope>NUCLEOTIDE SEQUENCE [LARGE SCALE GENOMIC DNA]</scope>
    <source>
        <strain evidence="12 13">DSM 18319</strain>
    </source>
</reference>
<dbReference type="GO" id="GO:0043215">
    <property type="term" value="P:daunorubicin transport"/>
    <property type="evidence" value="ECO:0007669"/>
    <property type="project" value="InterPro"/>
</dbReference>
<evidence type="ECO:0000256" key="2">
    <source>
        <dbReference type="ARBA" id="ARBA00022448"/>
    </source>
</evidence>
<accession>A0A4Q8AJ36</accession>
<feature type="compositionally biased region" description="Basic and acidic residues" evidence="10">
    <location>
        <begin position="317"/>
        <end position="345"/>
    </location>
</feature>
<keyword evidence="7" id="KW-0472">Membrane</keyword>
<evidence type="ECO:0000313" key="13">
    <source>
        <dbReference type="Proteomes" id="UP000291483"/>
    </source>
</evidence>
<evidence type="ECO:0000256" key="1">
    <source>
        <dbReference type="ARBA" id="ARBA00004413"/>
    </source>
</evidence>
<evidence type="ECO:0000313" key="12">
    <source>
        <dbReference type="EMBL" id="RZU63863.1"/>
    </source>
</evidence>
<evidence type="ECO:0000256" key="5">
    <source>
        <dbReference type="ARBA" id="ARBA00022840"/>
    </source>
</evidence>
<dbReference type="Proteomes" id="UP000291483">
    <property type="component" value="Unassembled WGS sequence"/>
</dbReference>
<gene>
    <name evidence="12" type="ORF">EV379_0152</name>
</gene>
<evidence type="ECO:0000256" key="8">
    <source>
        <dbReference type="ARBA" id="ARBA00023251"/>
    </source>
</evidence>
<keyword evidence="5 12" id="KW-0067">ATP-binding</keyword>
<dbReference type="Gene3D" id="3.40.50.300">
    <property type="entry name" value="P-loop containing nucleotide triphosphate hydrolases"/>
    <property type="match status" value="1"/>
</dbReference>
<evidence type="ECO:0000256" key="6">
    <source>
        <dbReference type="ARBA" id="ARBA00022967"/>
    </source>
</evidence>
<keyword evidence="6" id="KW-1278">Translocase</keyword>
<dbReference type="Pfam" id="PF00005">
    <property type="entry name" value="ABC_tran"/>
    <property type="match status" value="1"/>
</dbReference>
<feature type="domain" description="ABC transporter" evidence="11">
    <location>
        <begin position="1"/>
        <end position="230"/>
    </location>
</feature>
<keyword evidence="3" id="KW-1003">Cell membrane</keyword>
<dbReference type="Pfam" id="PF13732">
    <property type="entry name" value="DrrA1-3_C"/>
    <property type="match status" value="1"/>
</dbReference>
<evidence type="ECO:0000256" key="7">
    <source>
        <dbReference type="ARBA" id="ARBA00023136"/>
    </source>
</evidence>
<comment type="similarity">
    <text evidence="9">Belongs to the ABC transporter superfamily. Drug exporter-1 (DrugE1) (TC 3.A.1.105) family.</text>
</comment>
<comment type="caution">
    <text evidence="12">The sequence shown here is derived from an EMBL/GenBank/DDBJ whole genome shotgun (WGS) entry which is preliminary data.</text>
</comment>
<dbReference type="AlphaFoldDB" id="A0A4Q8AJ36"/>
<feature type="region of interest" description="Disordered" evidence="10">
    <location>
        <begin position="307"/>
        <end position="345"/>
    </location>
</feature>
<organism evidence="12 13">
    <name type="scientific">Microterricola gilva</name>
    <dbReference type="NCBI Taxonomy" id="393267"/>
    <lineage>
        <taxon>Bacteria</taxon>
        <taxon>Bacillati</taxon>
        <taxon>Actinomycetota</taxon>
        <taxon>Actinomycetes</taxon>
        <taxon>Micrococcales</taxon>
        <taxon>Microbacteriaceae</taxon>
        <taxon>Microterricola</taxon>
    </lineage>
</organism>
<comment type="subcellular location">
    <subcellularLocation>
        <location evidence="1">Cell membrane</location>
        <topology evidence="1">Peripheral membrane protein</topology>
        <orientation evidence="1">Cytoplasmic side</orientation>
    </subcellularLocation>
</comment>
<evidence type="ECO:0000256" key="3">
    <source>
        <dbReference type="ARBA" id="ARBA00022475"/>
    </source>
</evidence>
<dbReference type="PANTHER" id="PTHR42711:SF19">
    <property type="entry name" value="DOXORUBICIN RESISTANCE ATP-BINDING PROTEIN DRRA"/>
    <property type="match status" value="1"/>
</dbReference>
<dbReference type="GO" id="GO:0016887">
    <property type="term" value="F:ATP hydrolysis activity"/>
    <property type="evidence" value="ECO:0007669"/>
    <property type="project" value="InterPro"/>
</dbReference>
<dbReference type="SMART" id="SM00382">
    <property type="entry name" value="AAA"/>
    <property type="match status" value="1"/>
</dbReference>
<dbReference type="GO" id="GO:0005524">
    <property type="term" value="F:ATP binding"/>
    <property type="evidence" value="ECO:0007669"/>
    <property type="project" value="UniProtKB-KW"/>
</dbReference>
<dbReference type="GO" id="GO:0046677">
    <property type="term" value="P:response to antibiotic"/>
    <property type="evidence" value="ECO:0007669"/>
    <property type="project" value="UniProtKB-KW"/>
</dbReference>
<dbReference type="InterPro" id="IPR027417">
    <property type="entry name" value="P-loop_NTPase"/>
</dbReference>
<protein>
    <submittedName>
        <fullName evidence="12">ABC-2 type transport system ATP-binding protein</fullName>
    </submittedName>
</protein>
<dbReference type="NCBIfam" id="TIGR01188">
    <property type="entry name" value="drrA"/>
    <property type="match status" value="1"/>
</dbReference>